<keyword evidence="6" id="KW-0186">Copper</keyword>
<dbReference type="Proteomes" id="UP001369815">
    <property type="component" value="Unassembled WGS sequence"/>
</dbReference>
<feature type="domain" description="Tyrosinase C-terminal" evidence="12">
    <location>
        <begin position="559"/>
        <end position="686"/>
    </location>
</feature>
<feature type="domain" description="Tyrosinase copper-binding" evidence="11">
    <location>
        <begin position="68"/>
        <end position="376"/>
    </location>
</feature>
<gene>
    <name evidence="13" type="ORF">Daesc_000090</name>
</gene>
<comment type="cofactor">
    <cofactor evidence="1">
        <name>Cu(2+)</name>
        <dbReference type="ChEBI" id="CHEBI:29036"/>
    </cofactor>
</comment>
<evidence type="ECO:0000256" key="10">
    <source>
        <dbReference type="ARBA" id="ARBA00048881"/>
    </source>
</evidence>
<accession>A0AAX6MY24</accession>
<evidence type="ECO:0000256" key="8">
    <source>
        <dbReference type="ARBA" id="ARBA00023101"/>
    </source>
</evidence>
<dbReference type="Gene3D" id="1.10.1280.10">
    <property type="entry name" value="Di-copper center containing domain from catechol oxidase"/>
    <property type="match status" value="1"/>
</dbReference>
<keyword evidence="5" id="KW-0560">Oxidoreductase</keyword>
<organism evidence="13 14">
    <name type="scientific">Daldinia eschscholtzii</name>
    <dbReference type="NCBI Taxonomy" id="292717"/>
    <lineage>
        <taxon>Eukaryota</taxon>
        <taxon>Fungi</taxon>
        <taxon>Dikarya</taxon>
        <taxon>Ascomycota</taxon>
        <taxon>Pezizomycotina</taxon>
        <taxon>Sordariomycetes</taxon>
        <taxon>Xylariomycetidae</taxon>
        <taxon>Xylariales</taxon>
        <taxon>Hypoxylaceae</taxon>
        <taxon>Daldinia</taxon>
    </lineage>
</organism>
<sequence length="741" mass="85044">MTSSANYYPIRGIQDGLDPEKDKLLREVPLRMELDDWFTSKESIHVNQRALFFPAVSKFSQMDPREKLSWFQIAGIHGMPFVSWDEPGAKPETAREGYCTHNSILFCTWHRPYLLLFEQVIFEHMKEEINRYPEEDKPALEEAARTWRLPYWDWALKKPIDGEKRRDYNVPLAILNKIVYIRQPTNEPLVPYENALYQFTMPNRIAMGDWSLKSEDQDLRVTEVVGEEGEIYPATSRHPKVKGADAAKDWISGKQDNEAIIKNMRDWRYKGDKSRVQEYQRLGNTTASLRGAFSRVLGIKKFEDFATKRAPGSGAKKPDEKVHAFDSAENIHDLMHMMCGGGGARTDRENIYYAGHMSHVPVAAFDPIFWFHHWYVMDLCCRISRFLMLNSNVDRMIAIWQILHDDSWFDPNDIRNEDNGTYSIKRGHMDKPDDPLRPFHKEGGQYWTSSDVREVTALGYTYPGLEKWKYAIKGVYDKNKHIDDITERNNKAYGSDWSAVQKSRLTADPGEPAGFQLASMSSFGRDPIDMTVDDYVVNVIYEKYFSPDTVPSQWTNAFRFELNGNPFEIHIFIGKVPDETEYGSGVTYVGEVVNFSTEPRGLGISDRGCENCQIQRANHTRSTGRVALTNSLITRWKNQIQHENSDGGPSVLRSMEPGDVVPFLTSNLHWRVISMGTLVNLSSLRVSLVVGEAKHFADRTKMSIYHKYEPAYEVTRGRRNGAGPEDHLYPGHLQYISPSAA</sequence>
<dbReference type="Pfam" id="PF00264">
    <property type="entry name" value="Tyrosinase"/>
    <property type="match status" value="1"/>
</dbReference>
<keyword evidence="7" id="KW-0503">Monooxygenase</keyword>
<dbReference type="AlphaFoldDB" id="A0AAX6MY24"/>
<dbReference type="EC" id="1.14.18.1" evidence="3"/>
<evidence type="ECO:0000256" key="1">
    <source>
        <dbReference type="ARBA" id="ARBA00001973"/>
    </source>
</evidence>
<evidence type="ECO:0000259" key="12">
    <source>
        <dbReference type="Pfam" id="PF18132"/>
    </source>
</evidence>
<evidence type="ECO:0000256" key="6">
    <source>
        <dbReference type="ARBA" id="ARBA00023008"/>
    </source>
</evidence>
<dbReference type="InterPro" id="IPR008922">
    <property type="entry name" value="Di-copper_centre_dom_sf"/>
</dbReference>
<dbReference type="InterPro" id="IPR041640">
    <property type="entry name" value="Tyrosinase_C"/>
</dbReference>
<comment type="catalytic activity">
    <reaction evidence="10">
        <text>L-tyrosine + O2 = L-dopaquinone + H2O</text>
        <dbReference type="Rhea" id="RHEA:18117"/>
        <dbReference type="ChEBI" id="CHEBI:15377"/>
        <dbReference type="ChEBI" id="CHEBI:15379"/>
        <dbReference type="ChEBI" id="CHEBI:57924"/>
        <dbReference type="ChEBI" id="CHEBI:58315"/>
        <dbReference type="EC" id="1.14.18.1"/>
    </reaction>
</comment>
<keyword evidence="4" id="KW-0479">Metal-binding</keyword>
<comment type="caution">
    <text evidence="13">The sequence shown here is derived from an EMBL/GenBank/DDBJ whole genome shotgun (WGS) entry which is preliminary data.</text>
</comment>
<evidence type="ECO:0000256" key="5">
    <source>
        <dbReference type="ARBA" id="ARBA00023002"/>
    </source>
</evidence>
<evidence type="ECO:0000256" key="7">
    <source>
        <dbReference type="ARBA" id="ARBA00023033"/>
    </source>
</evidence>
<comment type="similarity">
    <text evidence="2">Belongs to the tyrosinase family.</text>
</comment>
<dbReference type="PANTHER" id="PTHR11474:SF76">
    <property type="entry name" value="SHKT DOMAIN-CONTAINING PROTEIN"/>
    <property type="match status" value="1"/>
</dbReference>
<evidence type="ECO:0000313" key="13">
    <source>
        <dbReference type="EMBL" id="KAK6957307.1"/>
    </source>
</evidence>
<evidence type="ECO:0000313" key="14">
    <source>
        <dbReference type="Proteomes" id="UP001369815"/>
    </source>
</evidence>
<dbReference type="InterPro" id="IPR002227">
    <property type="entry name" value="Tyrosinase_Cu-bd"/>
</dbReference>
<protein>
    <recommendedName>
        <fullName evidence="3">tyrosinase</fullName>
        <ecNumber evidence="3">1.14.18.1</ecNumber>
    </recommendedName>
</protein>
<evidence type="ECO:0000259" key="11">
    <source>
        <dbReference type="Pfam" id="PF00264"/>
    </source>
</evidence>
<dbReference type="GO" id="GO:0046872">
    <property type="term" value="F:metal ion binding"/>
    <property type="evidence" value="ECO:0007669"/>
    <property type="project" value="UniProtKB-KW"/>
</dbReference>
<dbReference type="InterPro" id="IPR050316">
    <property type="entry name" value="Tyrosinase/Hemocyanin"/>
</dbReference>
<reference evidence="13 14" key="1">
    <citation type="journal article" date="2024" name="Front Chem Biol">
        <title>Unveiling the potential of Daldinia eschscholtzii MFLUCC 19-0629 through bioactivity and bioinformatics studies for enhanced sustainable agriculture production.</title>
        <authorList>
            <person name="Brooks S."/>
            <person name="Weaver J.A."/>
            <person name="Klomchit A."/>
            <person name="Alharthi S.A."/>
            <person name="Onlamun T."/>
            <person name="Nurani R."/>
            <person name="Vong T.K."/>
            <person name="Alberti F."/>
            <person name="Greco C."/>
        </authorList>
    </citation>
    <scope>NUCLEOTIDE SEQUENCE [LARGE SCALE GENOMIC DNA]</scope>
    <source>
        <strain evidence="13">MFLUCC 19-0629</strain>
    </source>
</reference>
<dbReference type="GO" id="GO:0042438">
    <property type="term" value="P:melanin biosynthetic process"/>
    <property type="evidence" value="ECO:0007669"/>
    <property type="project" value="UniProtKB-KW"/>
</dbReference>
<evidence type="ECO:0000256" key="9">
    <source>
        <dbReference type="ARBA" id="ARBA00048233"/>
    </source>
</evidence>
<evidence type="ECO:0000256" key="2">
    <source>
        <dbReference type="ARBA" id="ARBA00009928"/>
    </source>
</evidence>
<keyword evidence="8" id="KW-0470">Melanin biosynthesis</keyword>
<evidence type="ECO:0000256" key="3">
    <source>
        <dbReference type="ARBA" id="ARBA00011906"/>
    </source>
</evidence>
<dbReference type="Gene3D" id="2.60.310.20">
    <property type="match status" value="1"/>
</dbReference>
<proteinExistence type="inferred from homology"/>
<name>A0AAX6MY24_9PEZI</name>
<dbReference type="SUPFAM" id="SSF48056">
    <property type="entry name" value="Di-copper centre-containing domain"/>
    <property type="match status" value="1"/>
</dbReference>
<dbReference type="PRINTS" id="PR00092">
    <property type="entry name" value="TYROSINASE"/>
</dbReference>
<evidence type="ECO:0000256" key="4">
    <source>
        <dbReference type="ARBA" id="ARBA00022723"/>
    </source>
</evidence>
<dbReference type="EMBL" id="JBANMG010000001">
    <property type="protein sequence ID" value="KAK6957307.1"/>
    <property type="molecule type" value="Genomic_DNA"/>
</dbReference>
<comment type="catalytic activity">
    <reaction evidence="9">
        <text>2 L-dopa + O2 = 2 L-dopaquinone + 2 H2O</text>
        <dbReference type="Rhea" id="RHEA:34287"/>
        <dbReference type="ChEBI" id="CHEBI:15377"/>
        <dbReference type="ChEBI" id="CHEBI:15379"/>
        <dbReference type="ChEBI" id="CHEBI:57504"/>
        <dbReference type="ChEBI" id="CHEBI:57924"/>
        <dbReference type="EC" id="1.14.18.1"/>
    </reaction>
</comment>
<dbReference type="PANTHER" id="PTHR11474">
    <property type="entry name" value="TYROSINASE FAMILY MEMBER"/>
    <property type="match status" value="1"/>
</dbReference>
<dbReference type="GO" id="GO:0004503">
    <property type="term" value="F:tyrosinase activity"/>
    <property type="evidence" value="ECO:0007669"/>
    <property type="project" value="UniProtKB-EC"/>
</dbReference>
<keyword evidence="14" id="KW-1185">Reference proteome</keyword>
<dbReference type="Pfam" id="PF18132">
    <property type="entry name" value="Tyrosinase_C"/>
    <property type="match status" value="1"/>
</dbReference>